<organism evidence="6 7">
    <name type="scientific">Cohnella cellulosilytica</name>
    <dbReference type="NCBI Taxonomy" id="986710"/>
    <lineage>
        <taxon>Bacteria</taxon>
        <taxon>Bacillati</taxon>
        <taxon>Bacillota</taxon>
        <taxon>Bacilli</taxon>
        <taxon>Bacillales</taxon>
        <taxon>Paenibacillaceae</taxon>
        <taxon>Cohnella</taxon>
    </lineage>
</organism>
<dbReference type="PANTHER" id="PTHR43280:SF10">
    <property type="entry name" value="REGULATORY PROTEIN POCR"/>
    <property type="match status" value="1"/>
</dbReference>
<keyword evidence="1" id="KW-0805">Transcription regulation</keyword>
<dbReference type="EMBL" id="JBHTAI010000018">
    <property type="protein sequence ID" value="MFC7151838.1"/>
    <property type="molecule type" value="Genomic_DNA"/>
</dbReference>
<dbReference type="InterPro" id="IPR018062">
    <property type="entry name" value="HTH_AraC-typ_CS"/>
</dbReference>
<dbReference type="PROSITE" id="PS01124">
    <property type="entry name" value="HTH_ARAC_FAMILY_2"/>
    <property type="match status" value="1"/>
</dbReference>
<dbReference type="PANTHER" id="PTHR43280">
    <property type="entry name" value="ARAC-FAMILY TRANSCRIPTIONAL REGULATOR"/>
    <property type="match status" value="1"/>
</dbReference>
<name>A0ABW2FF32_9BACL</name>
<dbReference type="SMART" id="SM00342">
    <property type="entry name" value="HTH_ARAC"/>
    <property type="match status" value="1"/>
</dbReference>
<evidence type="ECO:0000256" key="1">
    <source>
        <dbReference type="ARBA" id="ARBA00023015"/>
    </source>
</evidence>
<keyword evidence="2" id="KW-0238">DNA-binding</keyword>
<dbReference type="SUPFAM" id="SSF46689">
    <property type="entry name" value="Homeodomain-like"/>
    <property type="match status" value="1"/>
</dbReference>
<keyword evidence="3" id="KW-0804">Transcription</keyword>
<reference evidence="7" key="1">
    <citation type="journal article" date="2019" name="Int. J. Syst. Evol. Microbiol.">
        <title>The Global Catalogue of Microorganisms (GCM) 10K type strain sequencing project: providing services to taxonomists for standard genome sequencing and annotation.</title>
        <authorList>
            <consortium name="The Broad Institute Genomics Platform"/>
            <consortium name="The Broad Institute Genome Sequencing Center for Infectious Disease"/>
            <person name="Wu L."/>
            <person name="Ma J."/>
        </authorList>
    </citation>
    <scope>NUCLEOTIDE SEQUENCE [LARGE SCALE GENOMIC DNA]</scope>
    <source>
        <strain evidence="7">KCTC 12907</strain>
    </source>
</reference>
<dbReference type="InterPro" id="IPR020449">
    <property type="entry name" value="Tscrpt_reg_AraC-type_HTH"/>
</dbReference>
<comment type="caution">
    <text evidence="6">The sequence shown here is derived from an EMBL/GenBank/DDBJ whole genome shotgun (WGS) entry which is preliminary data.</text>
</comment>
<dbReference type="Pfam" id="PF12833">
    <property type="entry name" value="HTH_18"/>
    <property type="match status" value="1"/>
</dbReference>
<proteinExistence type="predicted"/>
<keyword evidence="4" id="KW-0812">Transmembrane</keyword>
<dbReference type="PROSITE" id="PS00041">
    <property type="entry name" value="HTH_ARAC_FAMILY_1"/>
    <property type="match status" value="1"/>
</dbReference>
<evidence type="ECO:0000256" key="2">
    <source>
        <dbReference type="ARBA" id="ARBA00023125"/>
    </source>
</evidence>
<evidence type="ECO:0000259" key="5">
    <source>
        <dbReference type="PROSITE" id="PS01124"/>
    </source>
</evidence>
<dbReference type="Pfam" id="PF17853">
    <property type="entry name" value="GGDEF_2"/>
    <property type="match status" value="1"/>
</dbReference>
<keyword evidence="4" id="KW-1133">Transmembrane helix</keyword>
<dbReference type="InterPro" id="IPR018060">
    <property type="entry name" value="HTH_AraC"/>
</dbReference>
<keyword evidence="4" id="KW-0472">Membrane</keyword>
<sequence>MWSGKIKDYRVLWKFSVSYLIVLLIPFMLGVVVYLQSVAILKKDALNNNHSILEQSRGIVDGHLRDMLNQGQQLAFNFKNLTLHEKTRLDESVFEVFDFRRDLSQFKLTNQFAYDFLIFYRKSGLTVTSQTAYFDSDLLYGALFQESGINAGFQDWEHKLWEEYSNGQYVRLGRVGRGPTAREMLAYVQTFPLGASEEQQSKILLMIDADTIKGLLNRIDIGSQGAVVILDRHGEEMVTVTGEDNSWEERDFKTILSSRASEIKLGGQTLILSRTFSPNNGWSYISAVPASLVYAKADTIRNTVMVYSLIAVGLGLLATVFLAYRNSRPIGEVLSAVRQLFDSEAESQAHYRYEEIGKSVSSLVEGHKRLRAELKAQLPFLQSAFLGRLLNGEFYDEADLRAHVERLEIDLSGELFVAVVLGIQVEAEGKYETKDELVRYDLMRLLVKEEWGALEPPGQSFFNDYEEKKLEVLMVFQDRNEPAIKQRLESFFRAVRRSLEEKYGISLLIAAGNLQTGLLESARSFDEAQQAIDFFRYRQGKSIVYYWEVPAVHPPFYYPIELEIRLIHALKAGDRESVQAMLQALCTENQANRELSSVTMDQFLAALKMTLIRGLGSRLAAEELENVLATAALEPFIEQMDLAMNAYALSMVQDRSTEANEFVNQVMEYTEASYSNVSLNLEQTAAHFNVLPSSLYTMFKERAGTTFADYVEKLRIDAACRLIETGEASIKTIAEKIGYSSDQTFRRAFKRVMGVSPSDYGNTVRNKL</sequence>
<feature type="transmembrane region" description="Helical" evidence="4">
    <location>
        <begin position="12"/>
        <end position="35"/>
    </location>
</feature>
<dbReference type="RefSeq" id="WP_378052327.1">
    <property type="nucleotide sequence ID" value="NZ_JBHMDN010000048.1"/>
</dbReference>
<evidence type="ECO:0000313" key="6">
    <source>
        <dbReference type="EMBL" id="MFC7151838.1"/>
    </source>
</evidence>
<evidence type="ECO:0000256" key="4">
    <source>
        <dbReference type="SAM" id="Phobius"/>
    </source>
</evidence>
<feature type="domain" description="HTH araC/xylS-type" evidence="5">
    <location>
        <begin position="664"/>
        <end position="763"/>
    </location>
</feature>
<dbReference type="Gene3D" id="1.10.10.60">
    <property type="entry name" value="Homeodomain-like"/>
    <property type="match status" value="2"/>
</dbReference>
<feature type="transmembrane region" description="Helical" evidence="4">
    <location>
        <begin position="304"/>
        <end position="324"/>
    </location>
</feature>
<evidence type="ECO:0000313" key="7">
    <source>
        <dbReference type="Proteomes" id="UP001596378"/>
    </source>
</evidence>
<dbReference type="Gene3D" id="3.30.450.20">
    <property type="entry name" value="PAS domain"/>
    <property type="match status" value="1"/>
</dbReference>
<evidence type="ECO:0000256" key="3">
    <source>
        <dbReference type="ARBA" id="ARBA00023163"/>
    </source>
</evidence>
<dbReference type="PRINTS" id="PR00032">
    <property type="entry name" value="HTHARAC"/>
</dbReference>
<accession>A0ABW2FF32</accession>
<gene>
    <name evidence="6" type="ORF">ACFQMJ_25145</name>
</gene>
<dbReference type="Proteomes" id="UP001596378">
    <property type="component" value="Unassembled WGS sequence"/>
</dbReference>
<dbReference type="InterPro" id="IPR041522">
    <property type="entry name" value="CdaR_GGDEF"/>
</dbReference>
<dbReference type="InterPro" id="IPR009057">
    <property type="entry name" value="Homeodomain-like_sf"/>
</dbReference>
<protein>
    <submittedName>
        <fullName evidence="6">Helix-turn-helix domain-containing protein</fullName>
    </submittedName>
</protein>
<keyword evidence="7" id="KW-1185">Reference proteome</keyword>